<evidence type="ECO:0000256" key="1">
    <source>
        <dbReference type="ARBA" id="ARBA00007626"/>
    </source>
</evidence>
<evidence type="ECO:0000313" key="5">
    <source>
        <dbReference type="EMBL" id="KAK9951089.1"/>
    </source>
</evidence>
<name>A0AAW1YR72_RUBAR</name>
<dbReference type="PANTHER" id="PTHR47933:SF14">
    <property type="entry name" value="PENTATRICOPEPTIDE REPEAT (PPR) SUPERFAMILY PROTEIN"/>
    <property type="match status" value="1"/>
</dbReference>
<accession>A0AAW1YR72</accession>
<organism evidence="5 6">
    <name type="scientific">Rubus argutus</name>
    <name type="common">Southern blackberry</name>
    <dbReference type="NCBI Taxonomy" id="59490"/>
    <lineage>
        <taxon>Eukaryota</taxon>
        <taxon>Viridiplantae</taxon>
        <taxon>Streptophyta</taxon>
        <taxon>Embryophyta</taxon>
        <taxon>Tracheophyta</taxon>
        <taxon>Spermatophyta</taxon>
        <taxon>Magnoliopsida</taxon>
        <taxon>eudicotyledons</taxon>
        <taxon>Gunneridae</taxon>
        <taxon>Pentapetalae</taxon>
        <taxon>rosids</taxon>
        <taxon>fabids</taxon>
        <taxon>Rosales</taxon>
        <taxon>Rosaceae</taxon>
        <taxon>Rosoideae</taxon>
        <taxon>Rosoideae incertae sedis</taxon>
        <taxon>Rubus</taxon>
    </lineage>
</organism>
<keyword evidence="2" id="KW-0677">Repeat</keyword>
<evidence type="ECO:0008006" key="7">
    <source>
        <dbReference type="Google" id="ProtNLM"/>
    </source>
</evidence>
<dbReference type="InterPro" id="IPR051240">
    <property type="entry name" value="Mito_RNA-Proc/Resp"/>
</dbReference>
<dbReference type="EMBL" id="JBEDUW010000001">
    <property type="protein sequence ID" value="KAK9951089.1"/>
    <property type="molecule type" value="Genomic_DNA"/>
</dbReference>
<dbReference type="GO" id="GO:0003729">
    <property type="term" value="F:mRNA binding"/>
    <property type="evidence" value="ECO:0007669"/>
    <property type="project" value="TreeGrafter"/>
</dbReference>
<evidence type="ECO:0000256" key="3">
    <source>
        <dbReference type="PROSITE-ProRule" id="PRU00708"/>
    </source>
</evidence>
<dbReference type="Pfam" id="PF13041">
    <property type="entry name" value="PPR_2"/>
    <property type="match status" value="1"/>
</dbReference>
<comment type="caution">
    <text evidence="5">The sequence shown here is derived from an EMBL/GenBank/DDBJ whole genome shotgun (WGS) entry which is preliminary data.</text>
</comment>
<feature type="compositionally biased region" description="Basic residues" evidence="4">
    <location>
        <begin position="1"/>
        <end position="13"/>
    </location>
</feature>
<evidence type="ECO:0000256" key="4">
    <source>
        <dbReference type="SAM" id="MobiDB-lite"/>
    </source>
</evidence>
<dbReference type="Gene3D" id="1.25.40.10">
    <property type="entry name" value="Tetratricopeptide repeat domain"/>
    <property type="match status" value="2"/>
</dbReference>
<dbReference type="NCBIfam" id="TIGR00756">
    <property type="entry name" value="PPR"/>
    <property type="match status" value="2"/>
</dbReference>
<comment type="similarity">
    <text evidence="1">Belongs to the PPR family. P subfamily.</text>
</comment>
<feature type="repeat" description="PPR" evidence="3">
    <location>
        <begin position="320"/>
        <end position="354"/>
    </location>
</feature>
<sequence>MTRTNNGRKRRRPNQQQLPVTKQDHSDPKPPTFPSYLDTPNPLSPKIKLLCEIVAETHSLAVEESLNDTGIRVTQEDVEEVLKLSYAFPGPAVKFFRWAGHQFNENHSPYAWNLVVDLLGKNCFFDAMWDAIKSMNKERLLSLATFASVFSSYAVANRVPEAIMTFEVMNQYGIPRDIVALNSLLSAICRDGNTADAHNFFYIAKDNIRPDPDTFAILLEGCENEGNVACATKVLDEMVIHFGWDPTNMPAYDSFLNTLLKGPNGFREALEFFETLKANRCYPGMKFFRLALEECVKNGDARGAEALWEAMVGRVGFLPDTNTYNLMISLHCHGSNINVAKRMLDEMVYNGAFPNSQTYNMLFKMLIKNRKLQDAGVLFTEMIKNECVLDHANCVAAVRIYLDLGDPYFAIKVWKFMIENYHSGLEDTGNLLVVGLRDLNRVPEAVKYAKDMMVRGIKLSFSSISKLKDSLVQAKKEYMYDELLRKSKAW</sequence>
<proteinExistence type="inferred from homology"/>
<feature type="repeat" description="PPR" evidence="3">
    <location>
        <begin position="355"/>
        <end position="389"/>
    </location>
</feature>
<feature type="region of interest" description="Disordered" evidence="4">
    <location>
        <begin position="1"/>
        <end position="40"/>
    </location>
</feature>
<dbReference type="Pfam" id="PF13812">
    <property type="entry name" value="PPR_3"/>
    <property type="match status" value="1"/>
</dbReference>
<evidence type="ECO:0000313" key="6">
    <source>
        <dbReference type="Proteomes" id="UP001457282"/>
    </source>
</evidence>
<protein>
    <recommendedName>
        <fullName evidence="7">Pentatricopeptide repeat-containing protein</fullName>
    </recommendedName>
</protein>
<dbReference type="PANTHER" id="PTHR47933">
    <property type="entry name" value="PENTATRICOPEPTIDE REPEAT-CONTAINING PROTEIN 1, MITOCHONDRIAL"/>
    <property type="match status" value="1"/>
</dbReference>
<dbReference type="PROSITE" id="PS51375">
    <property type="entry name" value="PPR"/>
    <property type="match status" value="2"/>
</dbReference>
<dbReference type="AlphaFoldDB" id="A0AAW1YR72"/>
<dbReference type="InterPro" id="IPR002885">
    <property type="entry name" value="PPR_rpt"/>
</dbReference>
<reference evidence="5 6" key="1">
    <citation type="journal article" date="2023" name="G3 (Bethesda)">
        <title>A chromosome-length genome assembly and annotation of blackberry (Rubus argutus, cv. 'Hillquist').</title>
        <authorList>
            <person name="Bruna T."/>
            <person name="Aryal R."/>
            <person name="Dudchenko O."/>
            <person name="Sargent D.J."/>
            <person name="Mead D."/>
            <person name="Buti M."/>
            <person name="Cavallini A."/>
            <person name="Hytonen T."/>
            <person name="Andres J."/>
            <person name="Pham M."/>
            <person name="Weisz D."/>
            <person name="Mascagni F."/>
            <person name="Usai G."/>
            <person name="Natali L."/>
            <person name="Bassil N."/>
            <person name="Fernandez G.E."/>
            <person name="Lomsadze A."/>
            <person name="Armour M."/>
            <person name="Olukolu B."/>
            <person name="Poorten T."/>
            <person name="Britton C."/>
            <person name="Davik J."/>
            <person name="Ashrafi H."/>
            <person name="Aiden E.L."/>
            <person name="Borodovsky M."/>
            <person name="Worthington M."/>
        </authorList>
    </citation>
    <scope>NUCLEOTIDE SEQUENCE [LARGE SCALE GENOMIC DNA]</scope>
    <source>
        <strain evidence="5">PI 553951</strain>
    </source>
</reference>
<evidence type="ECO:0000256" key="2">
    <source>
        <dbReference type="ARBA" id="ARBA00022737"/>
    </source>
</evidence>
<gene>
    <name evidence="5" type="ORF">M0R45_006549</name>
</gene>
<dbReference type="InterPro" id="IPR011990">
    <property type="entry name" value="TPR-like_helical_dom_sf"/>
</dbReference>
<dbReference type="Proteomes" id="UP001457282">
    <property type="component" value="Unassembled WGS sequence"/>
</dbReference>
<keyword evidence="6" id="KW-1185">Reference proteome</keyword>